<comment type="caution">
    <text evidence="1">The sequence shown here is derived from an EMBL/GenBank/DDBJ whole genome shotgun (WGS) entry which is preliminary data.</text>
</comment>
<organism evidence="1 2">
    <name type="scientific">Anaerosolibacter carboniphilus</name>
    <dbReference type="NCBI Taxonomy" id="1417629"/>
    <lineage>
        <taxon>Bacteria</taxon>
        <taxon>Bacillati</taxon>
        <taxon>Bacillota</taxon>
        <taxon>Clostridia</taxon>
        <taxon>Peptostreptococcales</taxon>
        <taxon>Thermotaleaceae</taxon>
        <taxon>Anaerosolibacter</taxon>
    </lineage>
</organism>
<dbReference type="AlphaFoldDB" id="A0A841KLQ1"/>
<accession>A0A841KLQ1</accession>
<dbReference type="Proteomes" id="UP000579281">
    <property type="component" value="Unassembled WGS sequence"/>
</dbReference>
<sequence length="58" mass="6582">MARKELTVTSYILRDGKRELISSLPKEEQVKIATALTDKFMAALGYVPENRENIKKDA</sequence>
<proteinExistence type="predicted"/>
<evidence type="ECO:0000313" key="1">
    <source>
        <dbReference type="EMBL" id="MBB6214754.1"/>
    </source>
</evidence>
<dbReference type="EMBL" id="JACHEN010000003">
    <property type="protein sequence ID" value="MBB6214754.1"/>
    <property type="molecule type" value="Genomic_DNA"/>
</dbReference>
<protein>
    <submittedName>
        <fullName evidence="1">Uncharacterized protein</fullName>
    </submittedName>
</protein>
<evidence type="ECO:0000313" key="2">
    <source>
        <dbReference type="Proteomes" id="UP000579281"/>
    </source>
</evidence>
<dbReference type="RefSeq" id="WP_184308417.1">
    <property type="nucleotide sequence ID" value="NZ_JACHEN010000003.1"/>
</dbReference>
<keyword evidence="2" id="KW-1185">Reference proteome</keyword>
<name>A0A841KLQ1_9FIRM</name>
<reference evidence="1 2" key="1">
    <citation type="submission" date="2020-08" db="EMBL/GenBank/DDBJ databases">
        <title>Genomic Encyclopedia of Type Strains, Phase IV (KMG-IV): sequencing the most valuable type-strain genomes for metagenomic binning, comparative biology and taxonomic classification.</title>
        <authorList>
            <person name="Goeker M."/>
        </authorList>
    </citation>
    <scope>NUCLEOTIDE SEQUENCE [LARGE SCALE GENOMIC DNA]</scope>
    <source>
        <strain evidence="1 2">DSM 103526</strain>
    </source>
</reference>
<gene>
    <name evidence="1" type="ORF">HNQ80_000837</name>
</gene>